<dbReference type="AlphaFoldDB" id="A0A6A7A5I5"/>
<organism evidence="1 2">
    <name type="scientific">Ophiobolus disseminans</name>
    <dbReference type="NCBI Taxonomy" id="1469910"/>
    <lineage>
        <taxon>Eukaryota</taxon>
        <taxon>Fungi</taxon>
        <taxon>Dikarya</taxon>
        <taxon>Ascomycota</taxon>
        <taxon>Pezizomycotina</taxon>
        <taxon>Dothideomycetes</taxon>
        <taxon>Pleosporomycetidae</taxon>
        <taxon>Pleosporales</taxon>
        <taxon>Pleosporineae</taxon>
        <taxon>Phaeosphaeriaceae</taxon>
        <taxon>Ophiobolus</taxon>
    </lineage>
</organism>
<proteinExistence type="predicted"/>
<gene>
    <name evidence="1" type="ORF">CC86DRAFT_289834</name>
</gene>
<reference evidence="1" key="1">
    <citation type="journal article" date="2020" name="Stud. Mycol.">
        <title>101 Dothideomycetes genomes: a test case for predicting lifestyles and emergence of pathogens.</title>
        <authorList>
            <person name="Haridas S."/>
            <person name="Albert R."/>
            <person name="Binder M."/>
            <person name="Bloem J."/>
            <person name="Labutti K."/>
            <person name="Salamov A."/>
            <person name="Andreopoulos B."/>
            <person name="Baker S."/>
            <person name="Barry K."/>
            <person name="Bills G."/>
            <person name="Bluhm B."/>
            <person name="Cannon C."/>
            <person name="Castanera R."/>
            <person name="Culley D."/>
            <person name="Daum C."/>
            <person name="Ezra D."/>
            <person name="Gonzalez J."/>
            <person name="Henrissat B."/>
            <person name="Kuo A."/>
            <person name="Liang C."/>
            <person name="Lipzen A."/>
            <person name="Lutzoni F."/>
            <person name="Magnuson J."/>
            <person name="Mondo S."/>
            <person name="Nolan M."/>
            <person name="Ohm R."/>
            <person name="Pangilinan J."/>
            <person name="Park H.-J."/>
            <person name="Ramirez L."/>
            <person name="Alfaro M."/>
            <person name="Sun H."/>
            <person name="Tritt A."/>
            <person name="Yoshinaga Y."/>
            <person name="Zwiers L.-H."/>
            <person name="Turgeon B."/>
            <person name="Goodwin S."/>
            <person name="Spatafora J."/>
            <person name="Crous P."/>
            <person name="Grigoriev I."/>
        </authorList>
    </citation>
    <scope>NUCLEOTIDE SEQUENCE</scope>
    <source>
        <strain evidence="1">CBS 113818</strain>
    </source>
</reference>
<dbReference type="PANTHER" id="PTHR24148">
    <property type="entry name" value="ANKYRIN REPEAT DOMAIN-CONTAINING PROTEIN 39 HOMOLOG-RELATED"/>
    <property type="match status" value="1"/>
</dbReference>
<sequence length="239" mass="27937">MALATCDSTTTPPFLYEPLTGIVFTIRLLEVLPIDKHGAIRVRLWHTPLQEAGDYRCLSYIWGDPLDTTYEISLNGHSFYVSRTADIYRGATETYIWFGNDGQADEALALLNQNNVDLTNRTILSHIADLYSHSYWRRTWICQEMLLSKVLTVHTSRWTLNWDKFQTPIADRGEQFAKHRTWFPPNPEYFWSLWNDQRYAGDSQLDGHHSIWDLMEKNNYSQCADPRDHAYALLSGKRW</sequence>
<keyword evidence="2" id="KW-1185">Reference proteome</keyword>
<name>A0A6A7A5I5_9PLEO</name>
<dbReference type="InterPro" id="IPR052895">
    <property type="entry name" value="HetReg/Transcr_Mod"/>
</dbReference>
<accession>A0A6A7A5I5</accession>
<evidence type="ECO:0008006" key="3">
    <source>
        <dbReference type="Google" id="ProtNLM"/>
    </source>
</evidence>
<dbReference type="Proteomes" id="UP000799424">
    <property type="component" value="Unassembled WGS sequence"/>
</dbReference>
<evidence type="ECO:0000313" key="1">
    <source>
        <dbReference type="EMBL" id="KAF2827999.1"/>
    </source>
</evidence>
<dbReference type="EMBL" id="MU006223">
    <property type="protein sequence ID" value="KAF2827999.1"/>
    <property type="molecule type" value="Genomic_DNA"/>
</dbReference>
<protein>
    <recommendedName>
        <fullName evidence="3">Heterokaryon incompatibility domain-containing protein</fullName>
    </recommendedName>
</protein>
<evidence type="ECO:0000313" key="2">
    <source>
        <dbReference type="Proteomes" id="UP000799424"/>
    </source>
</evidence>
<dbReference type="PANTHER" id="PTHR24148:SF73">
    <property type="entry name" value="HET DOMAIN PROTEIN (AFU_ORTHOLOGUE AFUA_8G01020)"/>
    <property type="match status" value="1"/>
</dbReference>